<reference evidence="2 3" key="1">
    <citation type="journal article" date="2024" name="Commun. Biol.">
        <title>Comparative genomic analysis of thermophilic fungi reveals convergent evolutionary adaptations and gene losses.</title>
        <authorList>
            <person name="Steindorff A.S."/>
            <person name="Aguilar-Pontes M.V."/>
            <person name="Robinson A.J."/>
            <person name="Andreopoulos B."/>
            <person name="LaButti K."/>
            <person name="Kuo A."/>
            <person name="Mondo S."/>
            <person name="Riley R."/>
            <person name="Otillar R."/>
            <person name="Haridas S."/>
            <person name="Lipzen A."/>
            <person name="Grimwood J."/>
            <person name="Schmutz J."/>
            <person name="Clum A."/>
            <person name="Reid I.D."/>
            <person name="Moisan M.C."/>
            <person name="Butler G."/>
            <person name="Nguyen T.T.M."/>
            <person name="Dewar K."/>
            <person name="Conant G."/>
            <person name="Drula E."/>
            <person name="Henrissat B."/>
            <person name="Hansel C."/>
            <person name="Singer S."/>
            <person name="Hutchinson M.I."/>
            <person name="de Vries R.P."/>
            <person name="Natvig D.O."/>
            <person name="Powell A.J."/>
            <person name="Tsang A."/>
            <person name="Grigoriev I.V."/>
        </authorList>
    </citation>
    <scope>NUCLEOTIDE SEQUENCE [LARGE SCALE GENOMIC DNA]</scope>
    <source>
        <strain evidence="2 3">CBS 494.80</strain>
    </source>
</reference>
<evidence type="ECO:0000313" key="2">
    <source>
        <dbReference type="EMBL" id="KAL2065917.1"/>
    </source>
</evidence>
<keyword evidence="3" id="KW-1185">Reference proteome</keyword>
<evidence type="ECO:0000313" key="3">
    <source>
        <dbReference type="Proteomes" id="UP001595075"/>
    </source>
</evidence>
<dbReference type="Pfam" id="PF26639">
    <property type="entry name" value="Het-6_barrel"/>
    <property type="match status" value="1"/>
</dbReference>
<accession>A0ABR4C7L4</accession>
<name>A0ABR4C7L4_9HELO</name>
<dbReference type="PANTHER" id="PTHR24148:SF64">
    <property type="entry name" value="HETEROKARYON INCOMPATIBILITY DOMAIN-CONTAINING PROTEIN"/>
    <property type="match status" value="1"/>
</dbReference>
<comment type="caution">
    <text evidence="2">The sequence shown here is derived from an EMBL/GenBank/DDBJ whole genome shotgun (WGS) entry which is preliminary data.</text>
</comment>
<protein>
    <recommendedName>
        <fullName evidence="1">Heterokaryon incompatibility domain-containing protein</fullName>
    </recommendedName>
</protein>
<feature type="domain" description="Heterokaryon incompatibility" evidence="1">
    <location>
        <begin position="45"/>
        <end position="191"/>
    </location>
</feature>
<dbReference type="InterPro" id="IPR052895">
    <property type="entry name" value="HetReg/Transcr_Mod"/>
</dbReference>
<sequence>MPEFVYSPLKAPEFRLLRLRHDEPSSLMRCDLRTAVIASPEYPPYTAISYCWGDPTAIHPILVNGQDFKVTQSVHDLFTALLSKSIGWMWIDAICINQSDNEEKSWHVGYMGQVYSNAKLCRIWLGVEAEGSQMAISFLRAVRLDLLEASSVTEKRALIQGPNAQNSHDKWQALIRLFERQWFYRIWTIQEAVLSTDVLFHCGSEEISFFEVFEVFEQLDSIDACAPLLPEIEHPFDSNEMPRAHSRMRLIIFLKHFISPEGELHKDNFGLEKVIALTDTAHSTNPRDYIYGIFGIVLDATDEELKPNYNASVQDVYIKTTRHIMNRNNSLKLLAEAGVCSPNRLNVPSWVPNYNVPSEGPSLGLGNYRASGNKLPVLEWDSSTDDLTARGIHLDYAFSSCKHSMTKDGLCTVNDIRAWYEEAYLFLSVCNLLPEYDTKHTLKVFWTTLTLGLTLDKEIEQETTSRRLRTKEFISLQLDRLALKFPYFGFPSRNTDETSAAYNAFHKFITNLEDFAWMLEEEWGYLNSKKRSHLTIAKQAYRFRRLSSNAWYGRKLAVTQNGRLAFVPLATEAGDRISILLGANAPFVFRPGEQGSEFEGKFRLVGECYVYGLMDGEGLELGDVEDVTIY</sequence>
<dbReference type="Pfam" id="PF06985">
    <property type="entry name" value="HET"/>
    <property type="match status" value="1"/>
</dbReference>
<evidence type="ECO:0000259" key="1">
    <source>
        <dbReference type="Pfam" id="PF06985"/>
    </source>
</evidence>
<dbReference type="InterPro" id="IPR010730">
    <property type="entry name" value="HET"/>
</dbReference>
<organism evidence="2 3">
    <name type="scientific">Oculimacula yallundae</name>
    <dbReference type="NCBI Taxonomy" id="86028"/>
    <lineage>
        <taxon>Eukaryota</taxon>
        <taxon>Fungi</taxon>
        <taxon>Dikarya</taxon>
        <taxon>Ascomycota</taxon>
        <taxon>Pezizomycotina</taxon>
        <taxon>Leotiomycetes</taxon>
        <taxon>Helotiales</taxon>
        <taxon>Ploettnerulaceae</taxon>
        <taxon>Oculimacula</taxon>
    </lineage>
</organism>
<gene>
    <name evidence="2" type="ORF">VTL71DRAFT_3587</name>
</gene>
<dbReference type="EMBL" id="JAZHXI010000012">
    <property type="protein sequence ID" value="KAL2065917.1"/>
    <property type="molecule type" value="Genomic_DNA"/>
</dbReference>
<dbReference type="PANTHER" id="PTHR24148">
    <property type="entry name" value="ANKYRIN REPEAT DOMAIN-CONTAINING PROTEIN 39 HOMOLOG-RELATED"/>
    <property type="match status" value="1"/>
</dbReference>
<dbReference type="Proteomes" id="UP001595075">
    <property type="component" value="Unassembled WGS sequence"/>
</dbReference>
<proteinExistence type="predicted"/>